<dbReference type="InterPro" id="IPR036869">
    <property type="entry name" value="J_dom_sf"/>
</dbReference>
<reference evidence="4" key="1">
    <citation type="journal article" date="2021" name="Nat. Commun.">
        <title>Genomic analyses provide insights into spinach domestication and the genetic basis of agronomic traits.</title>
        <authorList>
            <person name="Cai X."/>
            <person name="Sun X."/>
            <person name="Xu C."/>
            <person name="Sun H."/>
            <person name="Wang X."/>
            <person name="Ge C."/>
            <person name="Zhang Z."/>
            <person name="Wang Q."/>
            <person name="Fei Z."/>
            <person name="Jiao C."/>
            <person name="Wang Q."/>
        </authorList>
    </citation>
    <scope>NUCLEOTIDE SEQUENCE [LARGE SCALE GENOMIC DNA]</scope>
    <source>
        <strain evidence="4">cv. Varoflay</strain>
    </source>
</reference>
<dbReference type="AlphaFoldDB" id="A0A9R0INF7"/>
<dbReference type="PROSITE" id="PS00636">
    <property type="entry name" value="DNAJ_1"/>
    <property type="match status" value="1"/>
</dbReference>
<sequence length="569" mass="62075">MGVRLKLAPILLATLIIFAAEAKKTSDLYKVLGVDRDASPRDIKKAFHKLSLQYHPDKNKNKGAQAKFEEINNAYEILSDEQKRKNYDLYGDEKGGPSFDGGSAGDYGGYSHFTSGGSGGQWQNMGGGGRSFSFSFGGSGGGNPFGFGLNDMFSNLFSGGSGSGFGGSGGSSGSTFGGSAGSQSGFKSPPKIVRAVSSKIFEKEINGKGITWLLLSYTPSTMSVQQYELFLEEIGNSLKGALKAGKINCENESSFCKNQGIYPRRTPRLFVYSYITSESGSLVEYNDEWDVKSLKSFCQEHLPRFSRRVSLNNFQPSFGAGEGLPRAMLLSTKKDTPVIWRTLSGLYRKRFIFYDSQVGDVSDPEVKSLGVNALPAIVGWLSTGEQQILKAGISVRDLESAVQEIGILLDGFEKKNKIASRQTKKSESESSSKQVPLLTASNFHALCGEETPVCLIGGFRSSKARDKLESILSMVSQKSLSRRRNLSSESKDSIYYTMVDAKKQQSFLDAFDKSGFRSSNSFLVAYKPRKGKYTAYTGDLNAEEAEKFIGSVLSGDVQFNKTRQKPVIM</sequence>
<evidence type="ECO:0000313" key="5">
    <source>
        <dbReference type="RefSeq" id="XP_021852108.1"/>
    </source>
</evidence>
<dbReference type="GeneID" id="110791647"/>
<dbReference type="PRINTS" id="PR00625">
    <property type="entry name" value="JDOMAIN"/>
</dbReference>
<feature type="region of interest" description="Disordered" evidence="1">
    <location>
        <begin position="168"/>
        <end position="187"/>
    </location>
</feature>
<dbReference type="PANTHER" id="PTHR45184">
    <property type="entry name" value="DNAJ PROTEIN ERDJ3A"/>
    <property type="match status" value="1"/>
</dbReference>
<dbReference type="InterPro" id="IPR018253">
    <property type="entry name" value="DnaJ_domain_CS"/>
</dbReference>
<keyword evidence="4" id="KW-1185">Reference proteome</keyword>
<feature type="domain" description="J" evidence="3">
    <location>
        <begin position="27"/>
        <end position="91"/>
    </location>
</feature>
<name>A0A9R0INF7_SPIOL</name>
<protein>
    <submittedName>
        <fullName evidence="5">DnaJ protein ERDJ3A</fullName>
    </submittedName>
</protein>
<dbReference type="SUPFAM" id="SSF52833">
    <property type="entry name" value="Thioredoxin-like"/>
    <property type="match status" value="2"/>
</dbReference>
<evidence type="ECO:0000259" key="3">
    <source>
        <dbReference type="PROSITE" id="PS50076"/>
    </source>
</evidence>
<feature type="signal peptide" evidence="2">
    <location>
        <begin position="1"/>
        <end position="22"/>
    </location>
</feature>
<feature type="compositionally biased region" description="Gly residues" evidence="1">
    <location>
        <begin position="168"/>
        <end position="180"/>
    </location>
</feature>
<dbReference type="KEGG" id="soe:110791647"/>
<feature type="chain" id="PRO_5040377667" evidence="2">
    <location>
        <begin position="23"/>
        <end position="569"/>
    </location>
</feature>
<dbReference type="Gene3D" id="3.40.30.10">
    <property type="entry name" value="Glutaredoxin"/>
    <property type="match status" value="1"/>
</dbReference>
<dbReference type="Gene3D" id="1.10.287.110">
    <property type="entry name" value="DnaJ domain"/>
    <property type="match status" value="1"/>
</dbReference>
<evidence type="ECO:0000256" key="2">
    <source>
        <dbReference type="SAM" id="SignalP"/>
    </source>
</evidence>
<reference evidence="5" key="2">
    <citation type="submission" date="2025-08" db="UniProtKB">
        <authorList>
            <consortium name="RefSeq"/>
        </authorList>
    </citation>
    <scope>IDENTIFICATION</scope>
    <source>
        <tissue evidence="5">Leaf</tissue>
    </source>
</reference>
<dbReference type="OrthoDB" id="10250354at2759"/>
<dbReference type="SMART" id="SM00271">
    <property type="entry name" value="DnaJ"/>
    <property type="match status" value="1"/>
</dbReference>
<dbReference type="RefSeq" id="XP_021852108.1">
    <property type="nucleotide sequence ID" value="XM_021996416.2"/>
</dbReference>
<dbReference type="CDD" id="cd06257">
    <property type="entry name" value="DnaJ"/>
    <property type="match status" value="1"/>
</dbReference>
<evidence type="ECO:0000313" key="4">
    <source>
        <dbReference type="Proteomes" id="UP000813463"/>
    </source>
</evidence>
<dbReference type="SUPFAM" id="SSF46565">
    <property type="entry name" value="Chaperone J-domain"/>
    <property type="match status" value="1"/>
</dbReference>
<dbReference type="Proteomes" id="UP000813463">
    <property type="component" value="Chromosome 6"/>
</dbReference>
<dbReference type="InterPro" id="IPR052842">
    <property type="entry name" value="ER_Co-chaperone"/>
</dbReference>
<dbReference type="PROSITE" id="PS50076">
    <property type="entry name" value="DNAJ_2"/>
    <property type="match status" value="1"/>
</dbReference>
<gene>
    <name evidence="5" type="primary">LOC110791647</name>
</gene>
<dbReference type="Pfam" id="PF00226">
    <property type="entry name" value="DnaJ"/>
    <property type="match status" value="1"/>
</dbReference>
<evidence type="ECO:0000256" key="1">
    <source>
        <dbReference type="SAM" id="MobiDB-lite"/>
    </source>
</evidence>
<accession>A0A9R0INF7</accession>
<dbReference type="InterPro" id="IPR001623">
    <property type="entry name" value="DnaJ_domain"/>
</dbReference>
<dbReference type="InterPro" id="IPR036249">
    <property type="entry name" value="Thioredoxin-like_sf"/>
</dbReference>
<proteinExistence type="predicted"/>
<organism evidence="4 5">
    <name type="scientific">Spinacia oleracea</name>
    <name type="common">Spinach</name>
    <dbReference type="NCBI Taxonomy" id="3562"/>
    <lineage>
        <taxon>Eukaryota</taxon>
        <taxon>Viridiplantae</taxon>
        <taxon>Streptophyta</taxon>
        <taxon>Embryophyta</taxon>
        <taxon>Tracheophyta</taxon>
        <taxon>Spermatophyta</taxon>
        <taxon>Magnoliopsida</taxon>
        <taxon>eudicotyledons</taxon>
        <taxon>Gunneridae</taxon>
        <taxon>Pentapetalae</taxon>
        <taxon>Caryophyllales</taxon>
        <taxon>Chenopodiaceae</taxon>
        <taxon>Chenopodioideae</taxon>
        <taxon>Anserineae</taxon>
        <taxon>Spinacia</taxon>
    </lineage>
</organism>
<keyword evidence="2" id="KW-0732">Signal</keyword>
<dbReference type="PANTHER" id="PTHR45184:SF1">
    <property type="entry name" value="DNAJ PROTEIN ERDJ3A"/>
    <property type="match status" value="1"/>
</dbReference>